<gene>
    <name evidence="1" type="ORF">Tco_0952839</name>
</gene>
<keyword evidence="2" id="KW-1185">Reference proteome</keyword>
<comment type="caution">
    <text evidence="1">The sequence shown here is derived from an EMBL/GenBank/DDBJ whole genome shotgun (WGS) entry which is preliminary data.</text>
</comment>
<reference evidence="1" key="2">
    <citation type="submission" date="2022-01" db="EMBL/GenBank/DDBJ databases">
        <authorList>
            <person name="Yamashiro T."/>
            <person name="Shiraishi A."/>
            <person name="Satake H."/>
            <person name="Nakayama K."/>
        </authorList>
    </citation>
    <scope>NUCLEOTIDE SEQUENCE</scope>
</reference>
<sequence length="180" mass="20128">MSDCSRVERAKEVGYGIRDVWIDPTEVVEEVAPTTLEGVNDRVTELATVQEQDTQDIYVVIEDTQGRQTQIYQRVDILAEDRQFHYETARLLDQEALVSREAWAHSIGLSMAVYYELQAYRTHTQMQDYRIASQESLTATLIAHVSALQGQLSAALGQIQALQARDQTHAGDREGAGSSA</sequence>
<name>A0ABQ5E3T5_9ASTR</name>
<reference evidence="1" key="1">
    <citation type="journal article" date="2022" name="Int. J. Mol. Sci.">
        <title>Draft Genome of Tanacetum Coccineum: Genomic Comparison of Closely Related Tanacetum-Family Plants.</title>
        <authorList>
            <person name="Yamashiro T."/>
            <person name="Shiraishi A."/>
            <person name="Nakayama K."/>
            <person name="Satake H."/>
        </authorList>
    </citation>
    <scope>NUCLEOTIDE SEQUENCE</scope>
</reference>
<accession>A0ABQ5E3T5</accession>
<dbReference type="Proteomes" id="UP001151760">
    <property type="component" value="Unassembled WGS sequence"/>
</dbReference>
<evidence type="ECO:0000313" key="1">
    <source>
        <dbReference type="EMBL" id="GJT44124.1"/>
    </source>
</evidence>
<organism evidence="1 2">
    <name type="scientific">Tanacetum coccineum</name>
    <dbReference type="NCBI Taxonomy" id="301880"/>
    <lineage>
        <taxon>Eukaryota</taxon>
        <taxon>Viridiplantae</taxon>
        <taxon>Streptophyta</taxon>
        <taxon>Embryophyta</taxon>
        <taxon>Tracheophyta</taxon>
        <taxon>Spermatophyta</taxon>
        <taxon>Magnoliopsida</taxon>
        <taxon>eudicotyledons</taxon>
        <taxon>Gunneridae</taxon>
        <taxon>Pentapetalae</taxon>
        <taxon>asterids</taxon>
        <taxon>campanulids</taxon>
        <taxon>Asterales</taxon>
        <taxon>Asteraceae</taxon>
        <taxon>Asteroideae</taxon>
        <taxon>Anthemideae</taxon>
        <taxon>Anthemidinae</taxon>
        <taxon>Tanacetum</taxon>
    </lineage>
</organism>
<evidence type="ECO:0000313" key="2">
    <source>
        <dbReference type="Proteomes" id="UP001151760"/>
    </source>
</evidence>
<protein>
    <submittedName>
        <fullName evidence="1">Uncharacterized protein</fullName>
    </submittedName>
</protein>
<dbReference type="EMBL" id="BQNB010015786">
    <property type="protein sequence ID" value="GJT44124.1"/>
    <property type="molecule type" value="Genomic_DNA"/>
</dbReference>
<proteinExistence type="predicted"/>